<keyword evidence="7 8" id="KW-0472">Membrane</keyword>
<comment type="subunit">
    <text evidence="8">Forms a stable energy-coupling factor (ECF) transporter complex composed of 2 membrane-embedded substrate-binding proteins (S component), 2 ATP-binding proteins (A component) and 2 transmembrane proteins (T component).</text>
</comment>
<dbReference type="PANTHER" id="PTHR43553:SF27">
    <property type="entry name" value="ENERGY-COUPLING FACTOR TRANSPORTER ATP-BINDING PROTEIN ECFA2"/>
    <property type="match status" value="1"/>
</dbReference>
<keyword evidence="3 8" id="KW-1003">Cell membrane</keyword>
<dbReference type="PROSITE" id="PS50893">
    <property type="entry name" value="ABC_TRANSPORTER_2"/>
    <property type="match status" value="1"/>
</dbReference>
<dbReference type="NCBIfam" id="TIGR04521">
    <property type="entry name" value="ECF_ATPase_2"/>
    <property type="match status" value="1"/>
</dbReference>
<dbReference type="InterPro" id="IPR050095">
    <property type="entry name" value="ECF_ABC_transporter_ATP-bd"/>
</dbReference>
<dbReference type="RefSeq" id="WP_133451646.1">
    <property type="nucleotide sequence ID" value="NZ_SCWF01000005.1"/>
</dbReference>
<dbReference type="SUPFAM" id="SSF52540">
    <property type="entry name" value="P-loop containing nucleoside triphosphate hydrolases"/>
    <property type="match status" value="1"/>
</dbReference>
<comment type="caution">
    <text evidence="10">The sequence shown here is derived from an EMBL/GenBank/DDBJ whole genome shotgun (WGS) entry which is preliminary data.</text>
</comment>
<protein>
    <recommendedName>
        <fullName evidence="8">Energy-coupling factor transporter ATP-binding protein EcfA2</fullName>
        <ecNumber evidence="8">7.-.-.-</ecNumber>
    </recommendedName>
</protein>
<comment type="subcellular location">
    <subcellularLocation>
        <location evidence="1 8">Cell membrane</location>
        <topology evidence="1 8">Peripheral membrane protein</topology>
    </subcellularLocation>
</comment>
<evidence type="ECO:0000313" key="11">
    <source>
        <dbReference type="Proteomes" id="UP000294843"/>
    </source>
</evidence>
<evidence type="ECO:0000256" key="6">
    <source>
        <dbReference type="ARBA" id="ARBA00022967"/>
    </source>
</evidence>
<dbReference type="GO" id="GO:0042626">
    <property type="term" value="F:ATPase-coupled transmembrane transporter activity"/>
    <property type="evidence" value="ECO:0007669"/>
    <property type="project" value="TreeGrafter"/>
</dbReference>
<dbReference type="GO" id="GO:0015087">
    <property type="term" value="F:cobalt ion transmembrane transporter activity"/>
    <property type="evidence" value="ECO:0007669"/>
    <property type="project" value="UniProtKB-ARBA"/>
</dbReference>
<dbReference type="InterPro" id="IPR027417">
    <property type="entry name" value="P-loop_NTPase"/>
</dbReference>
<accession>A0A4R6BZQ6</accession>
<keyword evidence="6" id="KW-1278">Translocase</keyword>
<keyword evidence="2 8" id="KW-0813">Transport</keyword>
<evidence type="ECO:0000313" key="10">
    <source>
        <dbReference type="EMBL" id="TDM14095.1"/>
    </source>
</evidence>
<reference evidence="10 11" key="1">
    <citation type="submission" date="2019-01" db="EMBL/GenBank/DDBJ databases">
        <title>Draft genome sequences of the type strains of six Macrococcus species.</title>
        <authorList>
            <person name="Mazhar S."/>
            <person name="Altermann E."/>
            <person name="Hill C."/>
            <person name="Mcauliffe O."/>
        </authorList>
    </citation>
    <scope>NUCLEOTIDE SEQUENCE [LARGE SCALE GENOMIC DNA]</scope>
    <source>
        <strain evidence="10 11">ATCC 51825</strain>
    </source>
</reference>
<dbReference type="OrthoDB" id="9784332at2"/>
<dbReference type="GO" id="GO:0016887">
    <property type="term" value="F:ATP hydrolysis activity"/>
    <property type="evidence" value="ECO:0007669"/>
    <property type="project" value="InterPro"/>
</dbReference>
<dbReference type="InterPro" id="IPR017871">
    <property type="entry name" value="ABC_transporter-like_CS"/>
</dbReference>
<dbReference type="EC" id="7.-.-.-" evidence="8"/>
<dbReference type="PROSITE" id="PS00211">
    <property type="entry name" value="ABC_TRANSPORTER_1"/>
    <property type="match status" value="1"/>
</dbReference>
<dbReference type="InterPro" id="IPR015856">
    <property type="entry name" value="ABC_transpr_CbiO/EcfA_su"/>
</dbReference>
<dbReference type="GO" id="GO:0043190">
    <property type="term" value="C:ATP-binding cassette (ABC) transporter complex"/>
    <property type="evidence" value="ECO:0007669"/>
    <property type="project" value="TreeGrafter"/>
</dbReference>
<evidence type="ECO:0000256" key="7">
    <source>
        <dbReference type="ARBA" id="ARBA00023136"/>
    </source>
</evidence>
<evidence type="ECO:0000256" key="8">
    <source>
        <dbReference type="RuleBase" id="RU365104"/>
    </source>
</evidence>
<evidence type="ECO:0000256" key="3">
    <source>
        <dbReference type="ARBA" id="ARBA00022475"/>
    </source>
</evidence>
<dbReference type="SMART" id="SM00382">
    <property type="entry name" value="AAA"/>
    <property type="match status" value="1"/>
</dbReference>
<gene>
    <name evidence="10" type="ORF">ERX55_05860</name>
</gene>
<dbReference type="PANTHER" id="PTHR43553">
    <property type="entry name" value="HEAVY METAL TRANSPORTER"/>
    <property type="match status" value="1"/>
</dbReference>
<keyword evidence="11" id="KW-1185">Reference proteome</keyword>
<evidence type="ECO:0000259" key="9">
    <source>
        <dbReference type="PROSITE" id="PS50893"/>
    </source>
</evidence>
<feature type="domain" description="ABC transporter" evidence="9">
    <location>
        <begin position="2"/>
        <end position="243"/>
    </location>
</feature>
<dbReference type="InterPro" id="IPR003593">
    <property type="entry name" value="AAA+_ATPase"/>
</dbReference>
<comment type="function">
    <text evidence="8">ATP-binding (A) component of a common energy-coupling factor (ECF) ABC-transporter complex.</text>
</comment>
<dbReference type="Gene3D" id="3.40.50.300">
    <property type="entry name" value="P-loop containing nucleotide triphosphate hydrolases"/>
    <property type="match status" value="1"/>
</dbReference>
<evidence type="ECO:0000256" key="2">
    <source>
        <dbReference type="ARBA" id="ARBA00022448"/>
    </source>
</evidence>
<dbReference type="CDD" id="cd03225">
    <property type="entry name" value="ABC_cobalt_CbiO_domain1"/>
    <property type="match status" value="1"/>
</dbReference>
<comment type="similarity">
    <text evidence="8">Belongs to the ABC transporter superfamily. Energy-coupling factor EcfA family.</text>
</comment>
<dbReference type="EMBL" id="SCWF01000005">
    <property type="protein sequence ID" value="TDM14095.1"/>
    <property type="molecule type" value="Genomic_DNA"/>
</dbReference>
<evidence type="ECO:0000256" key="1">
    <source>
        <dbReference type="ARBA" id="ARBA00004202"/>
    </source>
</evidence>
<keyword evidence="4 8" id="KW-0547">Nucleotide-binding</keyword>
<dbReference type="InterPro" id="IPR003439">
    <property type="entry name" value="ABC_transporter-like_ATP-bd"/>
</dbReference>
<dbReference type="GO" id="GO:0005524">
    <property type="term" value="F:ATP binding"/>
    <property type="evidence" value="ECO:0007669"/>
    <property type="project" value="UniProtKB-UniRule"/>
</dbReference>
<dbReference type="Proteomes" id="UP000294843">
    <property type="component" value="Unassembled WGS sequence"/>
</dbReference>
<proteinExistence type="inferred from homology"/>
<dbReference type="InterPro" id="IPR030946">
    <property type="entry name" value="EcfA2"/>
</dbReference>
<dbReference type="AlphaFoldDB" id="A0A4R6BZQ6"/>
<evidence type="ECO:0000256" key="5">
    <source>
        <dbReference type="ARBA" id="ARBA00022840"/>
    </source>
</evidence>
<dbReference type="FunFam" id="3.40.50.300:FF:000224">
    <property type="entry name" value="Energy-coupling factor transporter ATP-binding protein EcfA"/>
    <property type="match status" value="1"/>
</dbReference>
<sequence length="283" mass="31912">MIKFDQTGFAYSKGTPFEVRALHAITTDFRLGRYYAVIGHTGSGKSTLIQHLNALLKPTEGMMHFDDVQVTAKTKSKELLPLRRKVGVVFQFAEQQLFEETVLKDIIFGPLNYGVPKEEAIERAYRLAALLAIDESLFNRSPFELSGGQMRRVAIAGVLAMEPDILVLDEPTAGLDPRGQEEIMALFDDIQATGMTLILVTHQMDQAARADEIKVLHDGRLVLEGTPAEIFSRDLTPYDMMPPKVVQLQRAVEEKHGIKFPALALNMHDFSRMYQDWRQHDAR</sequence>
<organism evidence="10 11">
    <name type="scientific">Macrococcus bovicus</name>
    <dbReference type="NCBI Taxonomy" id="69968"/>
    <lineage>
        <taxon>Bacteria</taxon>
        <taxon>Bacillati</taxon>
        <taxon>Bacillota</taxon>
        <taxon>Bacilli</taxon>
        <taxon>Bacillales</taxon>
        <taxon>Staphylococcaceae</taxon>
        <taxon>Macrococcus</taxon>
    </lineage>
</organism>
<keyword evidence="5 8" id="KW-0067">ATP-binding</keyword>
<evidence type="ECO:0000256" key="4">
    <source>
        <dbReference type="ARBA" id="ARBA00022741"/>
    </source>
</evidence>
<name>A0A4R6BZQ6_9STAP</name>
<dbReference type="Pfam" id="PF00005">
    <property type="entry name" value="ABC_tran"/>
    <property type="match status" value="1"/>
</dbReference>